<dbReference type="InterPro" id="IPR006652">
    <property type="entry name" value="Kelch_1"/>
</dbReference>
<dbReference type="Gene3D" id="2.120.10.80">
    <property type="entry name" value="Kelch-type beta propeller"/>
    <property type="match status" value="1"/>
</dbReference>
<dbReference type="SMART" id="SM00612">
    <property type="entry name" value="Kelch"/>
    <property type="match status" value="2"/>
</dbReference>
<dbReference type="Proteomes" id="UP000467840">
    <property type="component" value="Chromosome 11"/>
</dbReference>
<name>A0A6A6NC87_HEVBR</name>
<dbReference type="GO" id="GO:0080037">
    <property type="term" value="P:negative regulation of cytokinin-activated signaling pathway"/>
    <property type="evidence" value="ECO:0007669"/>
    <property type="project" value="InterPro"/>
</dbReference>
<dbReference type="AlphaFoldDB" id="A0A6A6NC87"/>
<dbReference type="CDD" id="cd22152">
    <property type="entry name" value="F-box_AtAFR-like"/>
    <property type="match status" value="1"/>
</dbReference>
<evidence type="ECO:0000313" key="1">
    <source>
        <dbReference type="EMBL" id="KAF2323310.1"/>
    </source>
</evidence>
<evidence type="ECO:0000313" key="2">
    <source>
        <dbReference type="Proteomes" id="UP000467840"/>
    </source>
</evidence>
<dbReference type="GO" id="GO:2000762">
    <property type="term" value="P:regulation of phenylpropanoid metabolic process"/>
    <property type="evidence" value="ECO:0007669"/>
    <property type="project" value="InterPro"/>
</dbReference>
<dbReference type="Pfam" id="PF24681">
    <property type="entry name" value="Kelch_KLHDC2_KLHL20_DRC7"/>
    <property type="match status" value="1"/>
</dbReference>
<sequence length="354" mass="39595">MELIPGLPDDVACDCLVRVMYKQFSTVVSVCKGWRTQLELPEFHRRRKDTRNIQKLVVMAQARVEPKEGSKVVKYRITPVYRLTLLELDTGDWCELPPIPGFSDCLPLFCQVMSVGSDIVVLGGLDPVTWEVSPSVFVFNFVSATWRRGSDMPGVRRSFFGCASDSDRTVFVVGGHDGEKNALRSGLAYDVAKDDWNPLPDMARERDECKAVFHGGKLQVIGGYCTEMQGRFERDAEVFDVAAWKWSHIQESFLEAAICPRTCTSGDDALYMCHGGNVLALKGTMWQAVSKLPSDMCNIAYVGTWQGKLLVIGSAGFGEPHVAHVLDLKEYRWTKMETIEQYSGHVQAGCYLEI</sequence>
<dbReference type="PANTHER" id="PTHR46407:SF3">
    <property type="entry name" value="OS02G0208700 PROTEIN"/>
    <property type="match status" value="1"/>
</dbReference>
<gene>
    <name evidence="1" type="ORF">GH714_034558</name>
</gene>
<dbReference type="EMBL" id="JAAGAX010000002">
    <property type="protein sequence ID" value="KAF2323310.1"/>
    <property type="molecule type" value="Genomic_DNA"/>
</dbReference>
<accession>A0A6A6NC87</accession>
<dbReference type="SUPFAM" id="SSF117281">
    <property type="entry name" value="Kelch motif"/>
    <property type="match status" value="1"/>
</dbReference>
<keyword evidence="2" id="KW-1185">Reference proteome</keyword>
<dbReference type="PANTHER" id="PTHR46407">
    <property type="entry name" value="OS02G0208700 PROTEIN"/>
    <property type="match status" value="1"/>
</dbReference>
<protein>
    <recommendedName>
        <fullName evidence="3">F-box domain-containing protein</fullName>
    </recommendedName>
</protein>
<proteinExistence type="predicted"/>
<dbReference type="InterPro" id="IPR015915">
    <property type="entry name" value="Kelch-typ_b-propeller"/>
</dbReference>
<comment type="caution">
    <text evidence="1">The sequence shown here is derived from an EMBL/GenBank/DDBJ whole genome shotgun (WGS) entry which is preliminary data.</text>
</comment>
<dbReference type="InterPro" id="IPR044595">
    <property type="entry name" value="KMD1-4"/>
</dbReference>
<organism evidence="1 2">
    <name type="scientific">Hevea brasiliensis</name>
    <name type="common">Para rubber tree</name>
    <name type="synonym">Siphonia brasiliensis</name>
    <dbReference type="NCBI Taxonomy" id="3981"/>
    <lineage>
        <taxon>Eukaryota</taxon>
        <taxon>Viridiplantae</taxon>
        <taxon>Streptophyta</taxon>
        <taxon>Embryophyta</taxon>
        <taxon>Tracheophyta</taxon>
        <taxon>Spermatophyta</taxon>
        <taxon>Magnoliopsida</taxon>
        <taxon>eudicotyledons</taxon>
        <taxon>Gunneridae</taxon>
        <taxon>Pentapetalae</taxon>
        <taxon>rosids</taxon>
        <taxon>fabids</taxon>
        <taxon>Malpighiales</taxon>
        <taxon>Euphorbiaceae</taxon>
        <taxon>Crotonoideae</taxon>
        <taxon>Micrandreae</taxon>
        <taxon>Hevea</taxon>
    </lineage>
</organism>
<reference evidence="1 2" key="1">
    <citation type="journal article" date="2020" name="Mol. Plant">
        <title>The Chromosome-Based Rubber Tree Genome Provides New Insights into Spurge Genome Evolution and Rubber Biosynthesis.</title>
        <authorList>
            <person name="Liu J."/>
            <person name="Shi C."/>
            <person name="Shi C.C."/>
            <person name="Li W."/>
            <person name="Zhang Q.J."/>
            <person name="Zhang Y."/>
            <person name="Li K."/>
            <person name="Lu H.F."/>
            <person name="Shi C."/>
            <person name="Zhu S.T."/>
            <person name="Xiao Z.Y."/>
            <person name="Nan H."/>
            <person name="Yue Y."/>
            <person name="Zhu X.G."/>
            <person name="Wu Y."/>
            <person name="Hong X.N."/>
            <person name="Fan G.Y."/>
            <person name="Tong Y."/>
            <person name="Zhang D."/>
            <person name="Mao C.L."/>
            <person name="Liu Y.L."/>
            <person name="Hao S.J."/>
            <person name="Liu W.Q."/>
            <person name="Lv M.Q."/>
            <person name="Zhang H.B."/>
            <person name="Liu Y."/>
            <person name="Hu-Tang G.R."/>
            <person name="Wang J.P."/>
            <person name="Wang J.H."/>
            <person name="Sun Y.H."/>
            <person name="Ni S.B."/>
            <person name="Chen W.B."/>
            <person name="Zhang X.C."/>
            <person name="Jiao Y.N."/>
            <person name="Eichler E.E."/>
            <person name="Li G.H."/>
            <person name="Liu X."/>
            <person name="Gao L.Z."/>
        </authorList>
    </citation>
    <scope>NUCLEOTIDE SEQUENCE [LARGE SCALE GENOMIC DNA]</scope>
    <source>
        <strain evidence="2">cv. GT1</strain>
        <tissue evidence="1">Leaf</tissue>
    </source>
</reference>
<evidence type="ECO:0008006" key="3">
    <source>
        <dbReference type="Google" id="ProtNLM"/>
    </source>
</evidence>